<dbReference type="GO" id="GO:0005886">
    <property type="term" value="C:plasma membrane"/>
    <property type="evidence" value="ECO:0007669"/>
    <property type="project" value="UniProtKB-SubCell"/>
</dbReference>
<feature type="transmembrane region" description="Helical" evidence="5">
    <location>
        <begin position="392"/>
        <end position="423"/>
    </location>
</feature>
<feature type="transmembrane region" description="Helical" evidence="5">
    <location>
        <begin position="472"/>
        <end position="492"/>
    </location>
</feature>
<dbReference type="Proteomes" id="UP000053937">
    <property type="component" value="Unassembled WGS sequence"/>
</dbReference>
<comment type="subunit">
    <text evidence="5">NDH-1 is composed of 14 different subunits. Subunits NuoA, H, J, K, L, M, N constitute the membrane sector of the complex.</text>
</comment>
<reference evidence="8 9" key="1">
    <citation type="submission" date="2015-10" db="EMBL/GenBank/DDBJ databases">
        <title>Draft Genome Sequence of Chlorobium limicola strain Frasassi Growing under Artificial Lighting in the Frasassi Cave System.</title>
        <authorList>
            <person name="Mansor M."/>
            <person name="Macalady J."/>
        </authorList>
    </citation>
    <scope>NUCLEOTIDE SEQUENCE [LARGE SCALE GENOMIC DNA]</scope>
    <source>
        <strain evidence="8 9">Frasassi</strain>
    </source>
</reference>
<keyword evidence="5" id="KW-0520">NAD</keyword>
<feature type="transmembrane region" description="Helical" evidence="5">
    <location>
        <begin position="295"/>
        <end position="316"/>
    </location>
</feature>
<keyword evidence="9" id="KW-1185">Reference proteome</keyword>
<evidence type="ECO:0000256" key="4">
    <source>
        <dbReference type="ARBA" id="ARBA00023136"/>
    </source>
</evidence>
<protein>
    <recommendedName>
        <fullName evidence="5">NADH-quinone oxidoreductase subunit N</fullName>
        <ecNumber evidence="5">7.1.1.-</ecNumber>
    </recommendedName>
    <alternativeName>
        <fullName evidence="5">NADH dehydrogenase I subunit N</fullName>
    </alternativeName>
    <alternativeName>
        <fullName evidence="5">NDH-1 subunit N</fullName>
    </alternativeName>
</protein>
<accession>A0A101JTK1</accession>
<feature type="transmembrane region" description="Helical" evidence="5">
    <location>
        <begin position="177"/>
        <end position="199"/>
    </location>
</feature>
<dbReference type="InterPro" id="IPR010096">
    <property type="entry name" value="NADH-Q_OxRdtase_suN/2"/>
</dbReference>
<feature type="transmembrane region" description="Helical" evidence="5">
    <location>
        <begin position="354"/>
        <end position="371"/>
    </location>
</feature>
<feature type="transmembrane region" description="Helical" evidence="5">
    <location>
        <begin position="120"/>
        <end position="138"/>
    </location>
</feature>
<dbReference type="GO" id="GO:0012505">
    <property type="term" value="C:endomembrane system"/>
    <property type="evidence" value="ECO:0007669"/>
    <property type="project" value="UniProtKB-SubCell"/>
</dbReference>
<dbReference type="EMBL" id="LMBR01000014">
    <property type="protein sequence ID" value="KUL32810.1"/>
    <property type="molecule type" value="Genomic_DNA"/>
</dbReference>
<evidence type="ECO:0000256" key="3">
    <source>
        <dbReference type="ARBA" id="ARBA00022989"/>
    </source>
</evidence>
<dbReference type="HAMAP" id="MF_00445">
    <property type="entry name" value="NDH1_NuoN_1"/>
    <property type="match status" value="1"/>
</dbReference>
<evidence type="ECO:0000256" key="5">
    <source>
        <dbReference type="HAMAP-Rule" id="MF_00445"/>
    </source>
</evidence>
<evidence type="ECO:0000259" key="7">
    <source>
        <dbReference type="Pfam" id="PF00361"/>
    </source>
</evidence>
<keyword evidence="5" id="KW-0813">Transport</keyword>
<dbReference type="RefSeq" id="WP_059138249.1">
    <property type="nucleotide sequence ID" value="NZ_LMBR01000014.1"/>
</dbReference>
<keyword evidence="5" id="KW-0874">Quinone</keyword>
<comment type="function">
    <text evidence="5">NDH-1 shuttles electrons from NADH, via FMN and iron-sulfur (Fe-S) centers, to quinones in the respiratory chain. The immediate electron acceptor for the enzyme in this species is believed to be a menaquinone. Couples the redox reaction to proton translocation (for every two electrons transferred, four hydrogen ions are translocated across the cytoplasmic membrane), and thus conserves the redox energy in a proton gradient.</text>
</comment>
<keyword evidence="5" id="KW-1003">Cell membrane</keyword>
<dbReference type="InterPro" id="IPR001750">
    <property type="entry name" value="ND/Mrp_TM"/>
</dbReference>
<dbReference type="GO" id="GO:0050136">
    <property type="term" value="F:NADH dehydrogenase (quinone) (non-electrogenic) activity"/>
    <property type="evidence" value="ECO:0007669"/>
    <property type="project" value="UniProtKB-UniRule"/>
</dbReference>
<comment type="caution">
    <text evidence="8">The sequence shown here is derived from an EMBL/GenBank/DDBJ whole genome shotgun (WGS) entry which is preliminary data.</text>
</comment>
<evidence type="ECO:0000256" key="1">
    <source>
        <dbReference type="ARBA" id="ARBA00004127"/>
    </source>
</evidence>
<keyword evidence="4 5" id="KW-0472">Membrane</keyword>
<dbReference type="PANTHER" id="PTHR22773">
    <property type="entry name" value="NADH DEHYDROGENASE"/>
    <property type="match status" value="1"/>
</dbReference>
<comment type="subcellular location">
    <subcellularLocation>
        <location evidence="5">Cell membrane</location>
        <topology evidence="5">Multi-pass membrane protein</topology>
    </subcellularLocation>
    <subcellularLocation>
        <location evidence="1">Endomembrane system</location>
        <topology evidence="1">Multi-pass membrane protein</topology>
    </subcellularLocation>
    <subcellularLocation>
        <location evidence="6">Membrane</location>
        <topology evidence="6">Multi-pass membrane protein</topology>
    </subcellularLocation>
</comment>
<dbReference type="GO" id="GO:0042773">
    <property type="term" value="P:ATP synthesis coupled electron transport"/>
    <property type="evidence" value="ECO:0007669"/>
    <property type="project" value="InterPro"/>
</dbReference>
<gene>
    <name evidence="5" type="primary">nuoN</name>
    <name evidence="8" type="ORF">ASB62_01155</name>
</gene>
<feature type="transmembrane region" description="Helical" evidence="5">
    <location>
        <begin position="256"/>
        <end position="280"/>
    </location>
</feature>
<evidence type="ECO:0000313" key="9">
    <source>
        <dbReference type="Proteomes" id="UP000053937"/>
    </source>
</evidence>
<comment type="catalytic activity">
    <reaction evidence="5">
        <text>a quinone + NADH + 5 H(+)(in) = a quinol + NAD(+) + 4 H(+)(out)</text>
        <dbReference type="Rhea" id="RHEA:57888"/>
        <dbReference type="ChEBI" id="CHEBI:15378"/>
        <dbReference type="ChEBI" id="CHEBI:24646"/>
        <dbReference type="ChEBI" id="CHEBI:57540"/>
        <dbReference type="ChEBI" id="CHEBI:57945"/>
        <dbReference type="ChEBI" id="CHEBI:132124"/>
    </reaction>
</comment>
<evidence type="ECO:0000256" key="2">
    <source>
        <dbReference type="ARBA" id="ARBA00022692"/>
    </source>
</evidence>
<dbReference type="Pfam" id="PF00361">
    <property type="entry name" value="Proton_antipo_M"/>
    <property type="match status" value="1"/>
</dbReference>
<name>A0A101JTK1_CHLLI</name>
<feature type="domain" description="NADH:quinone oxidoreductase/Mrp antiporter transmembrane" evidence="7">
    <location>
        <begin position="140"/>
        <end position="444"/>
    </location>
</feature>
<dbReference type="OrthoDB" id="9811718at2"/>
<dbReference type="NCBIfam" id="TIGR01770">
    <property type="entry name" value="NDH_I_N"/>
    <property type="match status" value="1"/>
</dbReference>
<dbReference type="GO" id="GO:0008137">
    <property type="term" value="F:NADH dehydrogenase (ubiquinone) activity"/>
    <property type="evidence" value="ECO:0007669"/>
    <property type="project" value="InterPro"/>
</dbReference>
<organism evidence="8 9">
    <name type="scientific">Chlorobium limicola</name>
    <dbReference type="NCBI Taxonomy" id="1092"/>
    <lineage>
        <taxon>Bacteria</taxon>
        <taxon>Pseudomonadati</taxon>
        <taxon>Chlorobiota</taxon>
        <taxon>Chlorobiia</taxon>
        <taxon>Chlorobiales</taxon>
        <taxon>Chlorobiaceae</taxon>
        <taxon>Chlorobium/Pelodictyon group</taxon>
        <taxon>Chlorobium</taxon>
    </lineage>
</organism>
<comment type="similarity">
    <text evidence="5">Belongs to the complex I subunit 2 family.</text>
</comment>
<dbReference type="GO" id="GO:0048038">
    <property type="term" value="F:quinone binding"/>
    <property type="evidence" value="ECO:0007669"/>
    <property type="project" value="UniProtKB-KW"/>
</dbReference>
<dbReference type="AlphaFoldDB" id="A0A101JTK1"/>
<feature type="transmembrane region" description="Helical" evidence="5">
    <location>
        <begin position="323"/>
        <end position="342"/>
    </location>
</feature>
<feature type="transmembrane region" description="Helical" evidence="5">
    <location>
        <begin position="51"/>
        <end position="68"/>
    </location>
</feature>
<feature type="transmembrane region" description="Helical" evidence="5">
    <location>
        <begin position="20"/>
        <end position="44"/>
    </location>
</feature>
<proteinExistence type="inferred from homology"/>
<feature type="transmembrane region" description="Helical" evidence="5">
    <location>
        <begin position="88"/>
        <end position="108"/>
    </location>
</feature>
<keyword evidence="5" id="KW-1278">Translocase</keyword>
<feature type="transmembrane region" description="Helical" evidence="5">
    <location>
        <begin position="144"/>
        <end position="165"/>
    </location>
</feature>
<dbReference type="EC" id="7.1.1.-" evidence="5"/>
<sequence>MFELPSGAEIQSIIATLKTGVGFFIPEIYLSVLFMLLIVIDLVVKGRKNNLLSAVTALGLAGGFYFIYQQHLLEAGEIFFGMYVLDEFALFFKYFFVLSGILAVLVSVADDQLNRQARSIGEYYALIVAMVIGMIMMASSADLLMMFLSMELVGLTAYVLTGYLKNDPRSAEGALKYLVYGAVSSGLMVYGFSLIYGLTAETNIMKISAELALHGYDPLVMMLASLLILAGFGYKIGAVPFHFWSPDVYEGAPTPVTAYLSVGSKAAGFAILMRFFYVAIPHGGEPFQDIAGMDWLSLLIVISIASMIYGNVVALWQKNVKRLLAYSSIAHAGYALLGIIAMDELGTQATLFYLLGYLLMNIGAFYVVILISNRTGSENLEDYRGLGRKMPLAGAALTVFLISLVGLPPTIGFIGKLMIFSALLAKGSVFIWLALIGVLTSVISLYYYMLIPLNMYLRESQQPDEGKDATGMVHRIGIAVLMILTIYFGLFFKPLLDFAKISSSMLGMTIY</sequence>
<evidence type="ECO:0000313" key="8">
    <source>
        <dbReference type="EMBL" id="KUL32810.1"/>
    </source>
</evidence>
<evidence type="ECO:0000256" key="6">
    <source>
        <dbReference type="RuleBase" id="RU000320"/>
    </source>
</evidence>
<keyword evidence="3 5" id="KW-1133">Transmembrane helix</keyword>
<feature type="transmembrane region" description="Helical" evidence="5">
    <location>
        <begin position="429"/>
        <end position="451"/>
    </location>
</feature>
<feature type="transmembrane region" description="Helical" evidence="5">
    <location>
        <begin position="219"/>
        <end position="244"/>
    </location>
</feature>
<keyword evidence="2 5" id="KW-0812">Transmembrane</keyword>